<reference evidence="2 3" key="1">
    <citation type="submission" date="2014-09" db="EMBL/GenBank/DDBJ databases">
        <title>Draft genome of Bradyrhizobium japonicum Is-34.</title>
        <authorList>
            <person name="Tsurumaru H."/>
            <person name="Yamakawa T."/>
            <person name="Hashimoto S."/>
            <person name="Okizaki K."/>
            <person name="Kanesaki Y."/>
            <person name="Yoshikawa H."/>
            <person name="Yajima S."/>
        </authorList>
    </citation>
    <scope>NUCLEOTIDE SEQUENCE [LARGE SCALE GENOMIC DNA]</scope>
    <source>
        <strain evidence="2 3">Is-34</strain>
    </source>
</reference>
<evidence type="ECO:0000256" key="1">
    <source>
        <dbReference type="SAM" id="Phobius"/>
    </source>
</evidence>
<dbReference type="Pfam" id="PF04224">
    <property type="entry name" value="DUF417"/>
    <property type="match status" value="1"/>
</dbReference>
<dbReference type="InterPro" id="IPR007339">
    <property type="entry name" value="RclC-like"/>
</dbReference>
<feature type="transmembrane region" description="Helical" evidence="1">
    <location>
        <begin position="20"/>
        <end position="40"/>
    </location>
</feature>
<gene>
    <name evidence="2" type="ORF">MA20_19075</name>
</gene>
<feature type="transmembrane region" description="Helical" evidence="1">
    <location>
        <begin position="128"/>
        <end position="150"/>
    </location>
</feature>
<dbReference type="RefSeq" id="WP_041956326.1">
    <property type="nucleotide sequence ID" value="NZ_JAOQNC010000001.1"/>
</dbReference>
<protein>
    <submittedName>
        <fullName evidence="2">Inner membrane protein</fullName>
    </submittedName>
</protein>
<feature type="transmembrane region" description="Helical" evidence="1">
    <location>
        <begin position="96"/>
        <end position="116"/>
    </location>
</feature>
<feature type="transmembrane region" description="Helical" evidence="1">
    <location>
        <begin position="70"/>
        <end position="89"/>
    </location>
</feature>
<dbReference type="EMBL" id="JRPN01000015">
    <property type="protein sequence ID" value="KGT78224.1"/>
    <property type="molecule type" value="Genomic_DNA"/>
</dbReference>
<dbReference type="Proteomes" id="UP000030377">
    <property type="component" value="Unassembled WGS sequence"/>
</dbReference>
<accession>A0A0A3XY26</accession>
<sequence length="175" mass="19358">MDHLIKKLSELDLVRGDFDYHATRVAMIIVFFVFSCQKWFDYEARALIPFISNGPLIFWLYPVFGVRGAAYFLGSAELLFGLLLLLGFWSRRLAVLGSLGSCATYVATVTIIPFFPDAWAAPAGGFPAATLPFLFLMKDVVLLAASVYLLKRDLLRAAADASPAQNGIVRQEAMQ</sequence>
<dbReference type="PANTHER" id="PTHR40106">
    <property type="entry name" value="INNER MEMBRANE PROTEIN RCLC"/>
    <property type="match status" value="1"/>
</dbReference>
<dbReference type="InterPro" id="IPR016865">
    <property type="entry name" value="RclC"/>
</dbReference>
<dbReference type="PANTHER" id="PTHR40106:SF1">
    <property type="entry name" value="INNER MEMBRANE PROTEIN RCLC"/>
    <property type="match status" value="1"/>
</dbReference>
<evidence type="ECO:0000313" key="3">
    <source>
        <dbReference type="Proteomes" id="UP000030377"/>
    </source>
</evidence>
<dbReference type="STRING" id="375.BKD09_RS45985"/>
<dbReference type="AlphaFoldDB" id="A0A0A3XY26"/>
<comment type="caution">
    <text evidence="2">The sequence shown here is derived from an EMBL/GenBank/DDBJ whole genome shotgun (WGS) entry which is preliminary data.</text>
</comment>
<dbReference type="GO" id="GO:0005886">
    <property type="term" value="C:plasma membrane"/>
    <property type="evidence" value="ECO:0007669"/>
    <property type="project" value="TreeGrafter"/>
</dbReference>
<keyword evidence="1" id="KW-0812">Transmembrane</keyword>
<organism evidence="2 3">
    <name type="scientific">Bradyrhizobium japonicum</name>
    <dbReference type="NCBI Taxonomy" id="375"/>
    <lineage>
        <taxon>Bacteria</taxon>
        <taxon>Pseudomonadati</taxon>
        <taxon>Pseudomonadota</taxon>
        <taxon>Alphaproteobacteria</taxon>
        <taxon>Hyphomicrobiales</taxon>
        <taxon>Nitrobacteraceae</taxon>
        <taxon>Bradyrhizobium</taxon>
    </lineage>
</organism>
<keyword evidence="1" id="KW-1133">Transmembrane helix</keyword>
<dbReference type="PIRSF" id="PIRSF028065">
    <property type="entry name" value="UCP028065"/>
    <property type="match status" value="1"/>
</dbReference>
<evidence type="ECO:0000313" key="2">
    <source>
        <dbReference type="EMBL" id="KGT78224.1"/>
    </source>
</evidence>
<name>A0A0A3XY26_BRAJP</name>
<dbReference type="GO" id="GO:1901530">
    <property type="term" value="P:response to hypochlorite"/>
    <property type="evidence" value="ECO:0007669"/>
    <property type="project" value="TreeGrafter"/>
</dbReference>
<feature type="transmembrane region" description="Helical" evidence="1">
    <location>
        <begin position="47"/>
        <end position="64"/>
    </location>
</feature>
<keyword evidence="1" id="KW-0472">Membrane</keyword>
<proteinExistence type="predicted"/>